<dbReference type="InterPro" id="IPR037171">
    <property type="entry name" value="NagB/RpiA_transferase-like"/>
</dbReference>
<dbReference type="InterPro" id="IPR027363">
    <property type="entry name" value="M1Pi_N"/>
</dbReference>
<dbReference type="PANTHER" id="PTHR43475:SF1">
    <property type="entry name" value="METHYLTHIORIBOSE-1-PHOSPHATE ISOMERASE"/>
    <property type="match status" value="1"/>
</dbReference>
<comment type="catalytic activity">
    <reaction evidence="3">
        <text>5-(methylsulfanyl)-alpha-D-ribose 1-phosphate = 5-(methylsulfanyl)-D-ribulose 1-phosphate</text>
        <dbReference type="Rhea" id="RHEA:19989"/>
        <dbReference type="ChEBI" id="CHEBI:58533"/>
        <dbReference type="ChEBI" id="CHEBI:58548"/>
        <dbReference type="EC" id="5.3.1.23"/>
    </reaction>
    <physiologicalReaction direction="left-to-right" evidence="3">
        <dbReference type="Rhea" id="RHEA:19990"/>
    </physiologicalReaction>
</comment>
<feature type="site" description="Transition state stabilizer" evidence="5">
    <location>
        <position position="164"/>
    </location>
</feature>
<dbReference type="NCBIfam" id="TIGR00512">
    <property type="entry name" value="salvage_mtnA"/>
    <property type="match status" value="1"/>
</dbReference>
<dbReference type="PANTHER" id="PTHR43475">
    <property type="entry name" value="METHYLTHIORIBOSE-1-PHOSPHATE ISOMERASE"/>
    <property type="match status" value="1"/>
</dbReference>
<dbReference type="AlphaFoldDB" id="A0A080M5G2"/>
<comment type="caution">
    <text evidence="7">The sequence shown here is derived from an EMBL/GenBank/DDBJ whole genome shotgun (WGS) entry which is preliminary data.</text>
</comment>
<dbReference type="Proteomes" id="UP000020077">
    <property type="component" value="Unassembled WGS sequence"/>
</dbReference>
<feature type="binding site" evidence="5">
    <location>
        <begin position="253"/>
        <end position="254"/>
    </location>
    <ligand>
        <name>substrate</name>
    </ligand>
</feature>
<dbReference type="InterPro" id="IPR042529">
    <property type="entry name" value="IF_2B-like_C"/>
</dbReference>
<comment type="catalytic activity">
    <reaction evidence="2">
        <text>5-deoxy-alpha-D-ribose 1-phosphate = 5-deoxy-D-ribulose 1-phosphate</text>
        <dbReference type="Rhea" id="RHEA:61296"/>
        <dbReference type="ChEBI" id="CHEBI:58749"/>
        <dbReference type="ChEBI" id="CHEBI:144504"/>
    </reaction>
    <physiologicalReaction direction="left-to-right" evidence="2">
        <dbReference type="Rhea" id="RHEA:61297"/>
    </physiologicalReaction>
</comment>
<evidence type="ECO:0000256" key="6">
    <source>
        <dbReference type="SAM" id="MobiDB-lite"/>
    </source>
</evidence>
<dbReference type="FunFam" id="3.40.50.10470:FF:000006">
    <property type="entry name" value="Methylthioribose-1-phosphate isomerase"/>
    <property type="match status" value="1"/>
</dbReference>
<sequence>MTAMRVHGKPTRTITPVPQERAVDIIDQTVLPQAYRVLRLNRLEEVAQAICSMQVRGAPLLGVTAAYGVALALSPCADDATLLAAIRTLGATRPTAVNLHWALMRLQACLLPLPPSLRAEAAWLEAGRIAEEDVQQCRRIGEHGLRLLRALVGVRGRIEIMTHCNAGWLATVDHGTALAPVYAAFDQGIDIHVWVSETRPRNQGLLTAWELREHGVPHTLIADNAAGLLLARGRIDVVIVGADRVAANGDVANKIGTYLKALAARAAGVPFYVAAPRSTIDFACTNGADIPIEERAGDELRLLQGCDAAGRPGQVRQLAADAAVANPAFDITPASLVSTLISERGACPASSDGLSALYPEERSCLFDTSRHPDIQTSTHRESLMRLSQ</sequence>
<comment type="function">
    <text evidence="4">Catalyzes the interconversion of methylthioribose-1-phosphate (MTR-1-P) into methylthioribulose-1-phosphate (MTRu-1-P). Also catalyzes the interconversion of 5-deoxyribose 1-phosphate and 5-deoxyribulose 1-phosphate. Part of a bifunctional DHAP-shunt salvage pathway for SAM by-products.</text>
</comment>
<keyword evidence="5" id="KW-0028">Amino-acid biosynthesis</keyword>
<dbReference type="InterPro" id="IPR011559">
    <property type="entry name" value="Initiation_fac_2B_a/b/d"/>
</dbReference>
<dbReference type="HAMAP" id="MF_01678">
    <property type="entry name" value="Salvage_MtnA"/>
    <property type="match status" value="1"/>
</dbReference>
<reference evidence="7 8" key="1">
    <citation type="submission" date="2014-02" db="EMBL/GenBank/DDBJ databases">
        <title>Expanding our view of genomic diversity in Candidatus Accumulibacter clades.</title>
        <authorList>
            <person name="Skennerton C.T."/>
            <person name="Barr J.J."/>
            <person name="Slater F.R."/>
            <person name="Bond P.L."/>
            <person name="Tyson G.W."/>
        </authorList>
    </citation>
    <scope>NUCLEOTIDE SEQUENCE [LARGE SCALE GENOMIC DNA]</scope>
    <source>
        <strain evidence="8">BA-91</strain>
    </source>
</reference>
<evidence type="ECO:0000256" key="5">
    <source>
        <dbReference type="HAMAP-Rule" id="MF_01678"/>
    </source>
</evidence>
<feature type="binding site" evidence="5">
    <location>
        <position position="93"/>
    </location>
    <ligand>
        <name>substrate</name>
    </ligand>
</feature>
<keyword evidence="1 5" id="KW-0413">Isomerase</keyword>
<dbReference type="Gene3D" id="1.20.120.420">
    <property type="entry name" value="translation initiation factor eif-2b, domain 1"/>
    <property type="match status" value="1"/>
</dbReference>
<evidence type="ECO:0000256" key="4">
    <source>
        <dbReference type="ARBA" id="ARBA00058145"/>
    </source>
</evidence>
<protein>
    <recommendedName>
        <fullName evidence="5">Methylthioribose-1-phosphate isomerase</fullName>
        <shortName evidence="5">M1Pi</shortName>
        <shortName evidence="5">MTR-1-P isomerase</shortName>
        <ecNumber evidence="5">5.3.1.23</ecNumber>
    </recommendedName>
    <alternativeName>
        <fullName evidence="5">S-methyl-5-thioribose-1-phosphate isomerase</fullName>
    </alternativeName>
</protein>
<evidence type="ECO:0000256" key="1">
    <source>
        <dbReference type="ARBA" id="ARBA00023235"/>
    </source>
</evidence>
<feature type="active site" description="Proton donor" evidence="5">
    <location>
        <position position="243"/>
    </location>
</feature>
<evidence type="ECO:0000313" key="8">
    <source>
        <dbReference type="Proteomes" id="UP000020077"/>
    </source>
</evidence>
<comment type="pathway">
    <text evidence="5">Amino-acid biosynthesis; L-methionine biosynthesis via salvage pathway; L-methionine from S-methyl-5-thio-alpha-D-ribose 1-phosphate: step 1/6.</text>
</comment>
<dbReference type="NCBIfam" id="TIGR00524">
    <property type="entry name" value="eIF-2B_rel"/>
    <property type="match status" value="1"/>
</dbReference>
<dbReference type="InterPro" id="IPR005251">
    <property type="entry name" value="IF-M1Pi"/>
</dbReference>
<organism evidence="7 8">
    <name type="scientific">Candidatus Accumulibacter phosphatis</name>
    <dbReference type="NCBI Taxonomy" id="327160"/>
    <lineage>
        <taxon>Bacteria</taxon>
        <taxon>Pseudomonadati</taxon>
        <taxon>Pseudomonadota</taxon>
        <taxon>Betaproteobacteria</taxon>
        <taxon>Candidatus Accumulibacter</taxon>
    </lineage>
</organism>
<evidence type="ECO:0000313" key="7">
    <source>
        <dbReference type="EMBL" id="KFB72304.1"/>
    </source>
</evidence>
<comment type="similarity">
    <text evidence="5">Belongs to the EIF-2B alpha/beta/delta subunits family. MtnA subfamily.</text>
</comment>
<dbReference type="InterPro" id="IPR000649">
    <property type="entry name" value="IF-2B-related"/>
</dbReference>
<dbReference type="EC" id="5.3.1.23" evidence="5"/>
<accession>A0A080M5G2</accession>
<dbReference type="GO" id="GO:0046523">
    <property type="term" value="F:S-methyl-5-thioribose-1-phosphate isomerase activity"/>
    <property type="evidence" value="ECO:0007669"/>
    <property type="project" value="UniProtKB-UniRule"/>
</dbReference>
<feature type="binding site" evidence="5">
    <location>
        <position position="203"/>
    </location>
    <ligand>
        <name>substrate</name>
    </ligand>
</feature>
<evidence type="ECO:0000256" key="2">
    <source>
        <dbReference type="ARBA" id="ARBA00050906"/>
    </source>
</evidence>
<dbReference type="UniPathway" id="UPA00904">
    <property type="reaction ID" value="UER00874"/>
</dbReference>
<keyword evidence="5" id="KW-0486">Methionine biosynthesis</keyword>
<feature type="binding site" evidence="5">
    <location>
        <begin position="56"/>
        <end position="58"/>
    </location>
    <ligand>
        <name>substrate</name>
    </ligand>
</feature>
<dbReference type="EMBL" id="JDVG02000407">
    <property type="protein sequence ID" value="KFB72304.1"/>
    <property type="molecule type" value="Genomic_DNA"/>
</dbReference>
<dbReference type="SUPFAM" id="SSF100950">
    <property type="entry name" value="NagB/RpiA/CoA transferase-like"/>
    <property type="match status" value="1"/>
</dbReference>
<dbReference type="NCBIfam" id="NF004326">
    <property type="entry name" value="PRK05720.1"/>
    <property type="match status" value="1"/>
</dbReference>
<dbReference type="GO" id="GO:0019509">
    <property type="term" value="P:L-methionine salvage from methylthioadenosine"/>
    <property type="evidence" value="ECO:0007669"/>
    <property type="project" value="UniProtKB-UniRule"/>
</dbReference>
<dbReference type="Gene3D" id="3.40.50.10470">
    <property type="entry name" value="Translation initiation factor eif-2b, domain 2"/>
    <property type="match status" value="1"/>
</dbReference>
<dbReference type="Pfam" id="PF01008">
    <property type="entry name" value="IF-2B"/>
    <property type="match status" value="1"/>
</dbReference>
<evidence type="ECO:0000256" key="3">
    <source>
        <dbReference type="ARBA" id="ARBA00051169"/>
    </source>
</evidence>
<gene>
    <name evidence="5 7" type="primary">mtnA</name>
    <name evidence="7" type="ORF">AW09_002512</name>
</gene>
<feature type="region of interest" description="Disordered" evidence="6">
    <location>
        <begin position="368"/>
        <end position="388"/>
    </location>
</feature>
<name>A0A080M5G2_9PROT</name>
<proteinExistence type="inferred from homology"/>